<evidence type="ECO:0000256" key="2">
    <source>
        <dbReference type="ARBA" id="ARBA00022827"/>
    </source>
</evidence>
<dbReference type="SUPFAM" id="SSF51905">
    <property type="entry name" value="FAD/NAD(P)-binding domain"/>
    <property type="match status" value="2"/>
</dbReference>
<name>A0A1X6MQQ8_9APHY</name>
<dbReference type="STRING" id="670580.A0A1X6MQQ8"/>
<evidence type="ECO:0008006" key="6">
    <source>
        <dbReference type="Google" id="ProtNLM"/>
    </source>
</evidence>
<evidence type="ECO:0000256" key="1">
    <source>
        <dbReference type="ARBA" id="ARBA00022630"/>
    </source>
</evidence>
<keyword evidence="2" id="KW-0274">FAD</keyword>
<protein>
    <recommendedName>
        <fullName evidence="6">FAD/NAD(P)-binding domain-containing protein</fullName>
    </recommendedName>
</protein>
<gene>
    <name evidence="4" type="ORF">POSPLADRAFT_1060585</name>
</gene>
<dbReference type="PANTHER" id="PTHR43539">
    <property type="entry name" value="FLAVIN-BINDING MONOOXYGENASE-LIKE PROTEIN (AFU_ORTHOLOGUE AFUA_4G09220)"/>
    <property type="match status" value="1"/>
</dbReference>
<dbReference type="GO" id="GO:0050660">
    <property type="term" value="F:flavin adenine dinucleotide binding"/>
    <property type="evidence" value="ECO:0007669"/>
    <property type="project" value="InterPro"/>
</dbReference>
<evidence type="ECO:0000256" key="3">
    <source>
        <dbReference type="ARBA" id="ARBA00023002"/>
    </source>
</evidence>
<dbReference type="AlphaFoldDB" id="A0A1X6MQQ8"/>
<dbReference type="InterPro" id="IPR020946">
    <property type="entry name" value="Flavin_mOase-like"/>
</dbReference>
<dbReference type="GO" id="GO:0050661">
    <property type="term" value="F:NADP binding"/>
    <property type="evidence" value="ECO:0007669"/>
    <property type="project" value="InterPro"/>
</dbReference>
<proteinExistence type="predicted"/>
<dbReference type="PANTHER" id="PTHR43539:SF68">
    <property type="entry name" value="FLAVIN-BINDING MONOOXYGENASE-LIKE PROTEIN (AFU_ORTHOLOGUE AFUA_4G09220)"/>
    <property type="match status" value="1"/>
</dbReference>
<evidence type="ECO:0000313" key="5">
    <source>
        <dbReference type="Proteomes" id="UP000194127"/>
    </source>
</evidence>
<dbReference type="InterPro" id="IPR050982">
    <property type="entry name" value="Auxin_biosynth/cation_transpt"/>
</dbReference>
<dbReference type="GeneID" id="36326233"/>
<accession>A0A1X6MQQ8</accession>
<dbReference type="Gene3D" id="3.50.50.60">
    <property type="entry name" value="FAD/NAD(P)-binding domain"/>
    <property type="match status" value="1"/>
</dbReference>
<dbReference type="RefSeq" id="XP_024335489.1">
    <property type="nucleotide sequence ID" value="XM_024481283.1"/>
</dbReference>
<keyword evidence="1" id="KW-0285">Flavoprotein</keyword>
<dbReference type="OrthoDB" id="74360at2759"/>
<evidence type="ECO:0000313" key="4">
    <source>
        <dbReference type="EMBL" id="OSX58695.1"/>
    </source>
</evidence>
<reference evidence="4 5" key="1">
    <citation type="submission" date="2017-04" db="EMBL/GenBank/DDBJ databases">
        <title>Genome Sequence of the Model Brown-Rot Fungus Postia placenta SB12.</title>
        <authorList>
            <consortium name="DOE Joint Genome Institute"/>
            <person name="Gaskell J."/>
            <person name="Kersten P."/>
            <person name="Larrondo L.F."/>
            <person name="Canessa P."/>
            <person name="Martinez D."/>
            <person name="Hibbett D."/>
            <person name="Schmoll M."/>
            <person name="Kubicek C.P."/>
            <person name="Martinez A.T."/>
            <person name="Yadav J."/>
            <person name="Master E."/>
            <person name="Magnuson J.K."/>
            <person name="James T."/>
            <person name="Yaver D."/>
            <person name="Berka R."/>
            <person name="Labutti K."/>
            <person name="Lipzen A."/>
            <person name="Aerts A."/>
            <person name="Barry K."/>
            <person name="Henrissat B."/>
            <person name="Blanchette R."/>
            <person name="Grigoriev I."/>
            <person name="Cullen D."/>
        </authorList>
    </citation>
    <scope>NUCLEOTIDE SEQUENCE [LARGE SCALE GENOMIC DNA]</scope>
    <source>
        <strain evidence="4 5">MAD-698-R-SB12</strain>
    </source>
</reference>
<dbReference type="Proteomes" id="UP000194127">
    <property type="component" value="Unassembled WGS sequence"/>
</dbReference>
<dbReference type="GO" id="GO:0004499">
    <property type="term" value="F:N,N-dimethylaniline monooxygenase activity"/>
    <property type="evidence" value="ECO:0007669"/>
    <property type="project" value="InterPro"/>
</dbReference>
<keyword evidence="3" id="KW-0560">Oxidoreductase</keyword>
<organism evidence="4 5">
    <name type="scientific">Postia placenta MAD-698-R-SB12</name>
    <dbReference type="NCBI Taxonomy" id="670580"/>
    <lineage>
        <taxon>Eukaryota</taxon>
        <taxon>Fungi</taxon>
        <taxon>Dikarya</taxon>
        <taxon>Basidiomycota</taxon>
        <taxon>Agaricomycotina</taxon>
        <taxon>Agaricomycetes</taxon>
        <taxon>Polyporales</taxon>
        <taxon>Adustoporiaceae</taxon>
        <taxon>Rhodonia</taxon>
    </lineage>
</organism>
<keyword evidence="5" id="KW-1185">Reference proteome</keyword>
<dbReference type="EMBL" id="KZ110604">
    <property type="protein sequence ID" value="OSX58695.1"/>
    <property type="molecule type" value="Genomic_DNA"/>
</dbReference>
<dbReference type="InterPro" id="IPR036188">
    <property type="entry name" value="FAD/NAD-bd_sf"/>
</dbReference>
<dbReference type="Pfam" id="PF00743">
    <property type="entry name" value="FMO-like"/>
    <property type="match status" value="1"/>
</dbReference>
<sequence length="580" mass="64002">MALQSIAETWLRTFALAASTGDVPAIVQTFLPDGFLRDLLVFTWDVHSLEGHDKMTAHLRTTLAGAQLSNFKIETRPGLCAEPSTKGGVGASFTFEMPRRYGRGYVRLLQGQPSNEWKAMAVYLAVDDLKGHEELGPEPGVYGGHTLAWEEVFAARRARIEQDPYVIVLGAGQNGLNAAARLKQWNIPTLVLEKNARIGDQWRGRYPTLSLHSIRNWSHLAYHPFPEKWPEYAPREKMGAWLEQYADTQDIVVWTRSKLLPGARYDSASGRWTVTVDRAGTLVQLHPAHVVCAVGSTGPPRMPLIPDRARFAGEVMHSSAYPGGAAYTGKHVVVVGACQSASDICQDLAFRGASVTMVQRSSTCVVTIKTAADDERACFPDGVPTDLCDLKFHSLPMGLRRRLSEEDADLNWERERELHAKLRKGGLKLNMGRNGSGHVFLIYERLGGYWWDLGLSDYIGSGRVKVKQGVEIKQYVPDGVMCTDNTFLRADAVILATGWQDPREGLKDVFGANVLDKTKTPWGLDDEDEISGCCRPTGHPGLWYALGDLATSRFYSKLLALQIKAIQVGMSAPAGIQARL</sequence>